<dbReference type="OrthoDB" id="1946at2759"/>
<dbReference type="PANTHER" id="PTHR47017">
    <property type="entry name" value="ACYL-COA"/>
    <property type="match status" value="1"/>
</dbReference>
<dbReference type="AlphaFoldDB" id="A0A9P1CVC9"/>
<dbReference type="Proteomes" id="UP001152797">
    <property type="component" value="Unassembled WGS sequence"/>
</dbReference>
<reference evidence="2" key="2">
    <citation type="submission" date="2024-04" db="EMBL/GenBank/DDBJ databases">
        <authorList>
            <person name="Chen Y."/>
            <person name="Shah S."/>
            <person name="Dougan E. K."/>
            <person name="Thang M."/>
            <person name="Chan C."/>
        </authorList>
    </citation>
    <scope>NUCLEOTIDE SEQUENCE [LARGE SCALE GENOMIC DNA]</scope>
</reference>
<dbReference type="EMBL" id="CAMXCT010002472">
    <property type="protein sequence ID" value="CAI3998394.1"/>
    <property type="molecule type" value="Genomic_DNA"/>
</dbReference>
<accession>A0A9P1CVC9</accession>
<dbReference type="EMBL" id="CAMXCT020002472">
    <property type="protein sequence ID" value="CAL1151769.1"/>
    <property type="molecule type" value="Genomic_DNA"/>
</dbReference>
<dbReference type="InterPro" id="IPR007434">
    <property type="entry name" value="FemAB-like"/>
</dbReference>
<gene>
    <name evidence="1" type="ORF">C1SCF055_LOCUS24701</name>
</gene>
<sequence length="531" mass="59619">MPAELTLWRWLGAGRRKLSGASGAPENVESDTDDTYDVRAETSEACRAGRSGLQLVGAVPMYLKIHSEGEFCEEADFIEASMKHNMSHYPRLFVGIPFTPHRGRRFITAAWLSAEERAEVQRELMQGVRAISVRANVGVNVGFPTEDEGQVLTQQGFIARTARQAWWSNRRPKPYKDFRDFLRTLRLKRAREIAKQRAALRDANVQTMVIDGSLDPDAVTPELMSEVFHSCYVPTQLKNGNVETSNGEYRFDLTEDFFCSLGERIPHRVLLILARENDGRLLGGSLCFVKDGCIYGRYWGSAETELDLPFLHFECCYYSAIEHAIAHGYERIEPGNGGGQVYKVQRRRGFEPVPTCSFHFIPDLALREEVAELARCAAEGQSASASALAQEKPRDDSTFRVVSGCAELVPVSLDGVFSVRTEALLTRIFGREPSVFRCPVNGGERAVHVRLGTGRQGKTLLVRGKSEQKNLFVAKESHEKDPIAIADLRKEFDYLKCLQHPNISKVVELVLGKELENGQWTDRRYVISELA</sequence>
<protein>
    <submittedName>
        <fullName evidence="3">GNAT family N-acetyltransferase</fullName>
    </submittedName>
</protein>
<dbReference type="EMBL" id="CAMXCT030002472">
    <property type="protein sequence ID" value="CAL4785706.1"/>
    <property type="molecule type" value="Genomic_DNA"/>
</dbReference>
<keyword evidence="4" id="KW-1185">Reference proteome</keyword>
<dbReference type="Pfam" id="PF04339">
    <property type="entry name" value="FemAB_like"/>
    <property type="match status" value="1"/>
</dbReference>
<dbReference type="InterPro" id="IPR016181">
    <property type="entry name" value="Acyl_CoA_acyltransferase"/>
</dbReference>
<reference evidence="1" key="1">
    <citation type="submission" date="2022-10" db="EMBL/GenBank/DDBJ databases">
        <authorList>
            <person name="Chen Y."/>
            <person name="Dougan E. K."/>
            <person name="Chan C."/>
            <person name="Rhodes N."/>
            <person name="Thang M."/>
        </authorList>
    </citation>
    <scope>NUCLEOTIDE SEQUENCE</scope>
</reference>
<dbReference type="Gene3D" id="3.40.630.30">
    <property type="match status" value="1"/>
</dbReference>
<comment type="caution">
    <text evidence="1">The sequence shown here is derived from an EMBL/GenBank/DDBJ whole genome shotgun (WGS) entry which is preliminary data.</text>
</comment>
<evidence type="ECO:0000313" key="1">
    <source>
        <dbReference type="EMBL" id="CAI3998394.1"/>
    </source>
</evidence>
<evidence type="ECO:0000313" key="2">
    <source>
        <dbReference type="EMBL" id="CAL1151769.1"/>
    </source>
</evidence>
<evidence type="ECO:0000313" key="3">
    <source>
        <dbReference type="EMBL" id="CAL4785706.1"/>
    </source>
</evidence>
<feature type="non-terminal residue" evidence="1">
    <location>
        <position position="1"/>
    </location>
</feature>
<dbReference type="Gene3D" id="3.30.200.20">
    <property type="entry name" value="Phosphorylase Kinase, domain 1"/>
    <property type="match status" value="1"/>
</dbReference>
<proteinExistence type="predicted"/>
<evidence type="ECO:0000313" key="4">
    <source>
        <dbReference type="Proteomes" id="UP001152797"/>
    </source>
</evidence>
<dbReference type="PANTHER" id="PTHR47017:SF1">
    <property type="entry name" value="ACYL-COA"/>
    <property type="match status" value="1"/>
</dbReference>
<organism evidence="1">
    <name type="scientific">Cladocopium goreaui</name>
    <dbReference type="NCBI Taxonomy" id="2562237"/>
    <lineage>
        <taxon>Eukaryota</taxon>
        <taxon>Sar</taxon>
        <taxon>Alveolata</taxon>
        <taxon>Dinophyceae</taxon>
        <taxon>Suessiales</taxon>
        <taxon>Symbiodiniaceae</taxon>
        <taxon>Cladocopium</taxon>
    </lineage>
</organism>
<dbReference type="SUPFAM" id="SSF55729">
    <property type="entry name" value="Acyl-CoA N-acyltransferases (Nat)"/>
    <property type="match status" value="1"/>
</dbReference>
<name>A0A9P1CVC9_9DINO</name>